<reference evidence="2" key="1">
    <citation type="submission" date="2019-08" db="EMBL/GenBank/DDBJ databases">
        <authorList>
            <person name="Kucharzyk K."/>
            <person name="Murdoch R.W."/>
            <person name="Higgins S."/>
            <person name="Loffler F."/>
        </authorList>
    </citation>
    <scope>NUCLEOTIDE SEQUENCE</scope>
</reference>
<evidence type="ECO:0000256" key="1">
    <source>
        <dbReference type="SAM" id="MobiDB-lite"/>
    </source>
</evidence>
<feature type="region of interest" description="Disordered" evidence="1">
    <location>
        <begin position="68"/>
        <end position="106"/>
    </location>
</feature>
<dbReference type="EMBL" id="VSSQ01056863">
    <property type="protein sequence ID" value="MPN10698.1"/>
    <property type="molecule type" value="Genomic_DNA"/>
</dbReference>
<accession>A0A645F8M8</accession>
<name>A0A645F8M8_9ZZZZ</name>
<comment type="caution">
    <text evidence="2">The sequence shown here is derived from an EMBL/GenBank/DDBJ whole genome shotgun (WGS) entry which is preliminary data.</text>
</comment>
<gene>
    <name evidence="2" type="ORF">SDC9_157995</name>
</gene>
<protein>
    <submittedName>
        <fullName evidence="2">Uncharacterized protein</fullName>
    </submittedName>
</protein>
<sequence length="106" mass="11449">MPNYLARMCAISLQLFAKGCIECSGAIPLSALAPVDLSTLCAVPGIAQKRQKNAEGLGRRSAFFLGRAADRRGRGQGGEARAQGRGWRNKKRRENSPLSGFGRPYN</sequence>
<dbReference type="AlphaFoldDB" id="A0A645F8M8"/>
<proteinExistence type="predicted"/>
<evidence type="ECO:0000313" key="2">
    <source>
        <dbReference type="EMBL" id="MPN10698.1"/>
    </source>
</evidence>
<organism evidence="2">
    <name type="scientific">bioreactor metagenome</name>
    <dbReference type="NCBI Taxonomy" id="1076179"/>
    <lineage>
        <taxon>unclassified sequences</taxon>
        <taxon>metagenomes</taxon>
        <taxon>ecological metagenomes</taxon>
    </lineage>
</organism>